<sequence>MTAIRFTDTGSGHALTFSYDPDVVGIVKALPSNRRKYNPDGKQWMVHPEVVQGLVDALTAHGHTVTGLDAQEVPTGGVDPRLTQAVALLRDVIADMDAEDAAHKNLRAMLGAEPVDEDQPDF</sequence>
<reference evidence="1 2" key="1">
    <citation type="submission" date="2017-05" db="EMBL/GenBank/DDBJ databases">
        <title>Isolation of Rhodococcus sp. S2-17 biodegrading of BP-3.</title>
        <authorList>
            <person name="Lee Y."/>
            <person name="Kim K.H."/>
            <person name="Chun B.H."/>
            <person name="Jung H.S."/>
            <person name="Jeon C.O."/>
        </authorList>
    </citation>
    <scope>NUCLEOTIDE SEQUENCE [LARGE SCALE GENOMIC DNA]</scope>
    <source>
        <strain evidence="1 2">S2-17</strain>
    </source>
</reference>
<dbReference type="AlphaFoldDB" id="A0A2S2C059"/>
<dbReference type="RefSeq" id="WP_109333042.1">
    <property type="nucleotide sequence ID" value="NZ_CP021354.1"/>
</dbReference>
<dbReference type="EMBL" id="CP021354">
    <property type="protein sequence ID" value="AWK74271.1"/>
    <property type="molecule type" value="Genomic_DNA"/>
</dbReference>
<proteinExistence type="predicted"/>
<dbReference type="Proteomes" id="UP000245711">
    <property type="component" value="Chromosome"/>
</dbReference>
<name>A0A2S2C059_9NOCA</name>
<organism evidence="1 2">
    <name type="scientific">Rhodococcus oxybenzonivorans</name>
    <dbReference type="NCBI Taxonomy" id="1990687"/>
    <lineage>
        <taxon>Bacteria</taxon>
        <taxon>Bacillati</taxon>
        <taxon>Actinomycetota</taxon>
        <taxon>Actinomycetes</taxon>
        <taxon>Mycobacteriales</taxon>
        <taxon>Nocardiaceae</taxon>
        <taxon>Rhodococcus</taxon>
    </lineage>
</organism>
<accession>A0A2S2C059</accession>
<evidence type="ECO:0000313" key="1">
    <source>
        <dbReference type="EMBL" id="AWK74271.1"/>
    </source>
</evidence>
<keyword evidence="2" id="KW-1185">Reference proteome</keyword>
<gene>
    <name evidence="1" type="ORF">CBI38_24665</name>
</gene>
<protein>
    <submittedName>
        <fullName evidence="1">Uncharacterized protein</fullName>
    </submittedName>
</protein>
<dbReference type="KEGG" id="roz:CBI38_24665"/>
<evidence type="ECO:0000313" key="2">
    <source>
        <dbReference type="Proteomes" id="UP000245711"/>
    </source>
</evidence>